<evidence type="ECO:0000313" key="2">
    <source>
        <dbReference type="EMBL" id="HIW81285.1"/>
    </source>
</evidence>
<gene>
    <name evidence="2" type="ORF">H9742_07100</name>
</gene>
<dbReference type="SUPFAM" id="SSF55298">
    <property type="entry name" value="YjgF-like"/>
    <property type="match status" value="1"/>
</dbReference>
<dbReference type="Gene3D" id="3.30.1330.40">
    <property type="entry name" value="RutC-like"/>
    <property type="match status" value="1"/>
</dbReference>
<dbReference type="Proteomes" id="UP000824265">
    <property type="component" value="Unassembled WGS sequence"/>
</dbReference>
<accession>A0A9D1UCD7</accession>
<evidence type="ECO:0000259" key="1">
    <source>
        <dbReference type="Pfam" id="PF14588"/>
    </source>
</evidence>
<dbReference type="EMBL" id="DXGH01000038">
    <property type="protein sequence ID" value="HIW81285.1"/>
    <property type="molecule type" value="Genomic_DNA"/>
</dbReference>
<name>A0A9D1UCD7_9FIRM</name>
<dbReference type="InterPro" id="IPR035959">
    <property type="entry name" value="RutC-like_sf"/>
</dbReference>
<organism evidence="2 3">
    <name type="scientific">Candidatus Acetatifactor stercoripullorum</name>
    <dbReference type="NCBI Taxonomy" id="2838414"/>
    <lineage>
        <taxon>Bacteria</taxon>
        <taxon>Bacillati</taxon>
        <taxon>Bacillota</taxon>
        <taxon>Clostridia</taxon>
        <taxon>Lachnospirales</taxon>
        <taxon>Lachnospiraceae</taxon>
        <taxon>Acetatifactor</taxon>
    </lineage>
</organism>
<proteinExistence type="predicted"/>
<reference evidence="2" key="2">
    <citation type="submission" date="2021-04" db="EMBL/GenBank/DDBJ databases">
        <authorList>
            <person name="Gilroy R."/>
        </authorList>
    </citation>
    <scope>NUCLEOTIDE SEQUENCE</scope>
    <source>
        <strain evidence="2">CHK195-6426</strain>
    </source>
</reference>
<evidence type="ECO:0000313" key="3">
    <source>
        <dbReference type="Proteomes" id="UP000824265"/>
    </source>
</evidence>
<dbReference type="PANTHER" id="PTHR43760">
    <property type="entry name" value="ENDORIBONUCLEASE-RELATED"/>
    <property type="match status" value="1"/>
</dbReference>
<sequence length="154" mass="16294">MDIYEKLKEMGLTLPGRPAKGGIYQPVVQAGNLLYVSGQGATRDGAAVVTGYVGGDVTVEEGREAARLCTLNALSCLEAYTGDLRRVRRLIKTLGFVQSAPGFHGQPGVIDAASELLCQLFGEERGVGARSAVSCNELPGSTSVEIEFIFELEA</sequence>
<comment type="caution">
    <text evidence="2">The sequence shown here is derived from an EMBL/GenBank/DDBJ whole genome shotgun (WGS) entry which is preliminary data.</text>
</comment>
<feature type="domain" description="Endoribonuclease L-PSP/chorismate mutase-like" evidence="1">
    <location>
        <begin position="7"/>
        <end position="124"/>
    </location>
</feature>
<reference evidence="2" key="1">
    <citation type="journal article" date="2021" name="PeerJ">
        <title>Extensive microbial diversity within the chicken gut microbiome revealed by metagenomics and culture.</title>
        <authorList>
            <person name="Gilroy R."/>
            <person name="Ravi A."/>
            <person name="Getino M."/>
            <person name="Pursley I."/>
            <person name="Horton D.L."/>
            <person name="Alikhan N.F."/>
            <person name="Baker D."/>
            <person name="Gharbi K."/>
            <person name="Hall N."/>
            <person name="Watson M."/>
            <person name="Adriaenssens E.M."/>
            <person name="Foster-Nyarko E."/>
            <person name="Jarju S."/>
            <person name="Secka A."/>
            <person name="Antonio M."/>
            <person name="Oren A."/>
            <person name="Chaudhuri R.R."/>
            <person name="La Ragione R."/>
            <person name="Hildebrand F."/>
            <person name="Pallen M.J."/>
        </authorList>
    </citation>
    <scope>NUCLEOTIDE SEQUENCE</scope>
    <source>
        <strain evidence="2">CHK195-6426</strain>
    </source>
</reference>
<dbReference type="InterPro" id="IPR013813">
    <property type="entry name" value="Endoribo_LPSP/chorism_mut-like"/>
</dbReference>
<dbReference type="CDD" id="cd02199">
    <property type="entry name" value="YjgF_YER057c_UK114_like_1"/>
    <property type="match status" value="1"/>
</dbReference>
<dbReference type="Pfam" id="PF14588">
    <property type="entry name" value="YjgF_endoribonc"/>
    <property type="match status" value="1"/>
</dbReference>
<dbReference type="PANTHER" id="PTHR43760:SF1">
    <property type="entry name" value="ENDORIBONUCLEASE L-PSP_CHORISMATE MUTASE-LIKE DOMAIN-CONTAINING PROTEIN"/>
    <property type="match status" value="1"/>
</dbReference>
<protein>
    <submittedName>
        <fullName evidence="2">RidA family protein</fullName>
    </submittedName>
</protein>
<dbReference type="AlphaFoldDB" id="A0A9D1UCD7"/>